<feature type="chain" id="PRO_5046648877" evidence="8">
    <location>
        <begin position="29"/>
        <end position="1056"/>
    </location>
</feature>
<dbReference type="SUPFAM" id="SSF81321">
    <property type="entry name" value="Family A G protein-coupled receptor-like"/>
    <property type="match status" value="1"/>
</dbReference>
<feature type="compositionally biased region" description="Low complexity" evidence="6">
    <location>
        <begin position="761"/>
        <end position="773"/>
    </location>
</feature>
<dbReference type="InterPro" id="IPR046338">
    <property type="entry name" value="GAIN_dom_sf"/>
</dbReference>
<feature type="transmembrane region" description="Helical" evidence="7">
    <location>
        <begin position="497"/>
        <end position="524"/>
    </location>
</feature>
<evidence type="ECO:0000256" key="7">
    <source>
        <dbReference type="SAM" id="Phobius"/>
    </source>
</evidence>
<organism evidence="12 13">
    <name type="scientific">Porites lobata</name>
    <dbReference type="NCBI Taxonomy" id="104759"/>
    <lineage>
        <taxon>Eukaryota</taxon>
        <taxon>Metazoa</taxon>
        <taxon>Cnidaria</taxon>
        <taxon>Anthozoa</taxon>
        <taxon>Hexacorallia</taxon>
        <taxon>Scleractinia</taxon>
        <taxon>Fungiina</taxon>
        <taxon>Poritidae</taxon>
        <taxon>Porites</taxon>
    </lineage>
</organism>
<gene>
    <name evidence="12" type="ORF">PLOB_00012505</name>
</gene>
<dbReference type="Gene3D" id="3.10.100.10">
    <property type="entry name" value="Mannose-Binding Protein A, subunit A"/>
    <property type="match status" value="1"/>
</dbReference>
<feature type="region of interest" description="Disordered" evidence="6">
    <location>
        <begin position="170"/>
        <end position="235"/>
    </location>
</feature>
<evidence type="ECO:0000256" key="5">
    <source>
        <dbReference type="ARBA" id="ARBA00023157"/>
    </source>
</evidence>
<dbReference type="Pfam" id="PF00002">
    <property type="entry name" value="7tm_2"/>
    <property type="match status" value="1"/>
</dbReference>
<feature type="transmembrane region" description="Helical" evidence="7">
    <location>
        <begin position="536"/>
        <end position="554"/>
    </location>
</feature>
<dbReference type="InterPro" id="IPR017981">
    <property type="entry name" value="GPCR_2-like_7TM"/>
</dbReference>
<feature type="compositionally biased region" description="Polar residues" evidence="6">
    <location>
        <begin position="995"/>
        <end position="1010"/>
    </location>
</feature>
<feature type="domain" description="G-protein coupled receptors family 2 profile 2" evidence="11">
    <location>
        <begin position="496"/>
        <end position="742"/>
    </location>
</feature>
<dbReference type="Pfam" id="PF00059">
    <property type="entry name" value="Lectin_C"/>
    <property type="match status" value="1"/>
</dbReference>
<dbReference type="PANTHER" id="PTHR12011">
    <property type="entry name" value="ADHESION G-PROTEIN COUPLED RECEPTOR"/>
    <property type="match status" value="1"/>
</dbReference>
<feature type="transmembrane region" description="Helical" evidence="7">
    <location>
        <begin position="642"/>
        <end position="665"/>
    </location>
</feature>
<evidence type="ECO:0000256" key="8">
    <source>
        <dbReference type="SAM" id="SignalP"/>
    </source>
</evidence>
<dbReference type="SMART" id="SM00034">
    <property type="entry name" value="CLECT"/>
    <property type="match status" value="1"/>
</dbReference>
<keyword evidence="2 7" id="KW-0812">Transmembrane</keyword>
<feature type="domain" description="GAIN-B" evidence="10">
    <location>
        <begin position="336"/>
        <end position="486"/>
    </location>
</feature>
<dbReference type="EMBL" id="CALNXK010000017">
    <property type="protein sequence ID" value="CAH3104756.1"/>
    <property type="molecule type" value="Genomic_DNA"/>
</dbReference>
<feature type="compositionally biased region" description="Basic and acidic residues" evidence="6">
    <location>
        <begin position="1011"/>
        <end position="1028"/>
    </location>
</feature>
<evidence type="ECO:0000256" key="4">
    <source>
        <dbReference type="ARBA" id="ARBA00023136"/>
    </source>
</evidence>
<feature type="compositionally biased region" description="Low complexity" evidence="6">
    <location>
        <begin position="170"/>
        <end position="191"/>
    </location>
</feature>
<dbReference type="InterPro" id="IPR016186">
    <property type="entry name" value="C-type_lectin-like/link_sf"/>
</dbReference>
<feature type="compositionally biased region" description="Low complexity" evidence="6">
    <location>
        <begin position="202"/>
        <end position="227"/>
    </location>
</feature>
<feature type="compositionally biased region" description="Basic and acidic residues" evidence="6">
    <location>
        <begin position="803"/>
        <end position="825"/>
    </location>
</feature>
<protein>
    <submittedName>
        <fullName evidence="12">Uncharacterized protein</fullName>
    </submittedName>
</protein>
<dbReference type="Gene3D" id="2.60.220.50">
    <property type="match status" value="1"/>
</dbReference>
<sequence>MVKSILQSIVRVVTVWLGLLLGFQLSFCEDVACLNGWVRHGTSCYYAYNHTTQKLSFWKARQWCQKQNYSDLTSVLSQEEENFLDYLINATHLRKSESFYIGLRTTINNIAWKWVRKEPYNYTNWFQGEEPPLPASGEPQKCAFYNDTHQWMVETWCGVKRLFICKQQQPQQQQQQQTNTATTTTTTTTTTAKITVETRPGTTSTNISPSTSTPTSPTTTSIPSPTTAKISIFSTDDPTNQAFNKLNERLAALEGATLNDSSAEQYMKELGEDLDSALGSWSTGGKSLSPADLGEAVKMGEKIGELIVSGLKRGGNITEAKSIQITTNTLAIGIDVVPSASAENSTMSVSFPQDDTETNKIKLPTSLIWKAQSSDGVSVTHVLLPTVSATADPQTKRVLISGIIASTILFSNGSKFDNLSEPVIIRLSADNKADADSQRVCAFLDTTNNSWSSSGCVVYRQDLTYTECHCYHMTSYAVLMDVHGAFESDAISEKDKFVLSTVSIVGCLIAFVCYIILLCTFYFLRRRTETTSIHMHLAVAEALAIFFFLIAYAANGIKGVCFAVAVLLFYFQLASFCWMLVEGINLLRGLVKVFRVTSRLKTYYLFAWGLPVIVVAVISSIFRHQFLRENFCWLSHGLIWAFAGPVAGVLAVNLVVLVMAIRIVVRRARYKAKPNQKNTASSFQVEIRAAFKTAVILMPLLGVTWLLGFISIHEKSPVFQYLFAVINSMQGVYFLIAQYFFDDDIKRNAHRASNRMKRLFSLSSTKSTRSSSSSERRRSKSLSDKRPALTMRPSLVSPQQSIHKKETKDENARACKPSLTDDERNNNSNGNYLCKRKSITFQQPITADQEDGEGKIESPRLNGGVQQKSEKKCSDFTPLSTTDKKEESEKDMIGCQQSSADEYVLGNDETASETKQNTTELPISGHEQRVKIIEVTPFKSPRFIVNQEKDSHEIPDKQQGNQKNVVSCTGDKQSWSGGDDLESKYTAANEDKNCSTENVDSQQEKQTNQQHYDHIHHQNDRDQTKLETEWLSSGLPSLCASNNSKALNENLSDTRF</sequence>
<evidence type="ECO:0000259" key="9">
    <source>
        <dbReference type="PROSITE" id="PS50041"/>
    </source>
</evidence>
<evidence type="ECO:0000259" key="10">
    <source>
        <dbReference type="PROSITE" id="PS50221"/>
    </source>
</evidence>
<proteinExistence type="predicted"/>
<feature type="compositionally biased region" description="Polar residues" evidence="6">
    <location>
        <begin position="958"/>
        <end position="976"/>
    </location>
</feature>
<dbReference type="CDD" id="cd00037">
    <property type="entry name" value="CLECT"/>
    <property type="match status" value="1"/>
</dbReference>
<feature type="compositionally biased region" description="Basic and acidic residues" evidence="6">
    <location>
        <begin position="882"/>
        <end position="892"/>
    </location>
</feature>
<evidence type="ECO:0000256" key="2">
    <source>
        <dbReference type="ARBA" id="ARBA00022692"/>
    </source>
</evidence>
<dbReference type="PANTHER" id="PTHR12011:SF347">
    <property type="entry name" value="FI21270P1-RELATED"/>
    <property type="match status" value="1"/>
</dbReference>
<dbReference type="InterPro" id="IPR000832">
    <property type="entry name" value="GPCR_2_secretin-like"/>
</dbReference>
<dbReference type="Pfam" id="PF01825">
    <property type="entry name" value="GPS"/>
    <property type="match status" value="1"/>
</dbReference>
<dbReference type="InterPro" id="IPR000203">
    <property type="entry name" value="GPS"/>
</dbReference>
<feature type="transmembrane region" description="Helical" evidence="7">
    <location>
        <begin position="602"/>
        <end position="622"/>
    </location>
</feature>
<dbReference type="InterPro" id="IPR016187">
    <property type="entry name" value="CTDL_fold"/>
</dbReference>
<feature type="transmembrane region" description="Helical" evidence="7">
    <location>
        <begin position="689"/>
        <end position="712"/>
    </location>
</feature>
<comment type="caution">
    <text evidence="12">The sequence shown here is derived from an EMBL/GenBank/DDBJ whole genome shotgun (WGS) entry which is preliminary data.</text>
</comment>
<reference evidence="12 13" key="1">
    <citation type="submission" date="2022-05" db="EMBL/GenBank/DDBJ databases">
        <authorList>
            <consortium name="Genoscope - CEA"/>
            <person name="William W."/>
        </authorList>
    </citation>
    <scope>NUCLEOTIDE SEQUENCE [LARGE SCALE GENOMIC DNA]</scope>
</reference>
<dbReference type="InterPro" id="IPR057244">
    <property type="entry name" value="GAIN_B"/>
</dbReference>
<keyword evidence="13" id="KW-1185">Reference proteome</keyword>
<dbReference type="Proteomes" id="UP001159405">
    <property type="component" value="Unassembled WGS sequence"/>
</dbReference>
<feature type="transmembrane region" description="Helical" evidence="7">
    <location>
        <begin position="560"/>
        <end position="581"/>
    </location>
</feature>
<dbReference type="PROSITE" id="PS50041">
    <property type="entry name" value="C_TYPE_LECTIN_2"/>
    <property type="match status" value="1"/>
</dbReference>
<evidence type="ECO:0000256" key="1">
    <source>
        <dbReference type="ARBA" id="ARBA00004141"/>
    </source>
</evidence>
<dbReference type="PROSITE" id="PS50221">
    <property type="entry name" value="GAIN_B"/>
    <property type="match status" value="1"/>
</dbReference>
<feature type="compositionally biased region" description="Polar residues" evidence="6">
    <location>
        <begin position="1030"/>
        <end position="1056"/>
    </location>
</feature>
<dbReference type="InterPro" id="IPR001304">
    <property type="entry name" value="C-type_lectin-like"/>
</dbReference>
<feature type="domain" description="C-type lectin" evidence="9">
    <location>
        <begin position="40"/>
        <end position="166"/>
    </location>
</feature>
<feature type="signal peptide" evidence="8">
    <location>
        <begin position="1"/>
        <end position="28"/>
    </location>
</feature>
<keyword evidence="3 7" id="KW-1133">Transmembrane helix</keyword>
<accession>A0ABN8NF69</accession>
<comment type="subcellular location">
    <subcellularLocation>
        <location evidence="1">Membrane</location>
        <topology evidence="1">Multi-pass membrane protein</topology>
    </subcellularLocation>
</comment>
<dbReference type="PROSITE" id="PS50261">
    <property type="entry name" value="G_PROTEIN_RECEP_F2_4"/>
    <property type="match status" value="1"/>
</dbReference>
<keyword evidence="8" id="KW-0732">Signal</keyword>
<feature type="region of interest" description="Disordered" evidence="6">
    <location>
        <begin position="951"/>
        <end position="1056"/>
    </location>
</feature>
<evidence type="ECO:0000256" key="3">
    <source>
        <dbReference type="ARBA" id="ARBA00022989"/>
    </source>
</evidence>
<evidence type="ECO:0000313" key="13">
    <source>
        <dbReference type="Proteomes" id="UP001159405"/>
    </source>
</evidence>
<evidence type="ECO:0000256" key="6">
    <source>
        <dbReference type="SAM" id="MobiDB-lite"/>
    </source>
</evidence>
<feature type="region of interest" description="Disordered" evidence="6">
    <location>
        <begin position="846"/>
        <end position="893"/>
    </location>
</feature>
<keyword evidence="4 7" id="KW-0472">Membrane</keyword>
<dbReference type="PRINTS" id="PR00249">
    <property type="entry name" value="GPCRSECRETIN"/>
</dbReference>
<feature type="region of interest" description="Disordered" evidence="6">
    <location>
        <begin position="760"/>
        <end position="831"/>
    </location>
</feature>
<dbReference type="SUPFAM" id="SSF56436">
    <property type="entry name" value="C-type lectin-like"/>
    <property type="match status" value="1"/>
</dbReference>
<dbReference type="SMART" id="SM00303">
    <property type="entry name" value="GPS"/>
    <property type="match status" value="1"/>
</dbReference>
<name>A0ABN8NF69_9CNID</name>
<keyword evidence="5" id="KW-1015">Disulfide bond</keyword>
<dbReference type="Gene3D" id="1.20.1070.10">
    <property type="entry name" value="Rhodopsin 7-helix transmembrane proteins"/>
    <property type="match status" value="1"/>
</dbReference>
<evidence type="ECO:0000313" key="12">
    <source>
        <dbReference type="EMBL" id="CAH3104756.1"/>
    </source>
</evidence>
<evidence type="ECO:0000259" key="11">
    <source>
        <dbReference type="PROSITE" id="PS50261"/>
    </source>
</evidence>
<feature type="transmembrane region" description="Helical" evidence="7">
    <location>
        <begin position="718"/>
        <end position="741"/>
    </location>
</feature>